<feature type="domain" description="NAD-dependent epimerase/dehydratase" evidence="1">
    <location>
        <begin position="6"/>
        <end position="208"/>
    </location>
</feature>
<dbReference type="GO" id="GO:0005737">
    <property type="term" value="C:cytoplasm"/>
    <property type="evidence" value="ECO:0007669"/>
    <property type="project" value="TreeGrafter"/>
</dbReference>
<accession>A0AA41QG72</accession>
<dbReference type="PANTHER" id="PTHR48079:SF6">
    <property type="entry name" value="NAD(P)-BINDING DOMAIN-CONTAINING PROTEIN-RELATED"/>
    <property type="match status" value="1"/>
</dbReference>
<name>A0AA41QG72_9MICO</name>
<dbReference type="SUPFAM" id="SSF51735">
    <property type="entry name" value="NAD(P)-binding Rossmann-fold domains"/>
    <property type="match status" value="1"/>
</dbReference>
<dbReference type="AlphaFoldDB" id="A0AA41QG72"/>
<dbReference type="Proteomes" id="UP001165405">
    <property type="component" value="Unassembled WGS sequence"/>
</dbReference>
<organism evidence="2 3">
    <name type="scientific">Antribacter soli</name>
    <dbReference type="NCBI Taxonomy" id="2910976"/>
    <lineage>
        <taxon>Bacteria</taxon>
        <taxon>Bacillati</taxon>
        <taxon>Actinomycetota</taxon>
        <taxon>Actinomycetes</taxon>
        <taxon>Micrococcales</taxon>
        <taxon>Promicromonosporaceae</taxon>
        <taxon>Antribacter</taxon>
    </lineage>
</organism>
<dbReference type="Pfam" id="PF01370">
    <property type="entry name" value="Epimerase"/>
    <property type="match status" value="1"/>
</dbReference>
<evidence type="ECO:0000313" key="3">
    <source>
        <dbReference type="Proteomes" id="UP001165405"/>
    </source>
</evidence>
<sequence length="310" mass="32940">MSKHVVVGAGQVGAHVALRLAEQGHEVVLVSRSGSGPDHPGVRRERADASDGAAVAALARDADTLYNCVNPAYHRWLTDWPPVAAGLLGAAQTTGAGYVILGNLYVYGPPSGPMGEDHAIAPSSAKAAVRARLWEEALAAHEAGRVRVTELRPSDYFGPGCRDQSHLGDRFVPPLLAGRPTRLAGDPDQPHSWSYVPDVAAALVAAGTGDDAWGRAWHIPTGPAVTYRAMAERLCEIAGAPTPRVGSIPGWLVELGGLASPMMRELRHVRYQFDRPFVLDSARSEAALGLTPTPLDDALAATIAWWRDRL</sequence>
<dbReference type="InterPro" id="IPR051783">
    <property type="entry name" value="NAD(P)-dependent_oxidoreduct"/>
</dbReference>
<reference evidence="2" key="1">
    <citation type="submission" date="2022-01" db="EMBL/GenBank/DDBJ databases">
        <title>Antribacter sp. nov., isolated from Guizhou of China.</title>
        <authorList>
            <person name="Chengliang C."/>
            <person name="Ya Z."/>
        </authorList>
    </citation>
    <scope>NUCLEOTIDE SEQUENCE</scope>
    <source>
        <strain evidence="2">KLBMP 9083</strain>
    </source>
</reference>
<evidence type="ECO:0000259" key="1">
    <source>
        <dbReference type="Pfam" id="PF01370"/>
    </source>
</evidence>
<dbReference type="EMBL" id="JAKGSG010000044">
    <property type="protein sequence ID" value="MCF4122528.1"/>
    <property type="molecule type" value="Genomic_DNA"/>
</dbReference>
<dbReference type="GO" id="GO:0004029">
    <property type="term" value="F:aldehyde dehydrogenase (NAD+) activity"/>
    <property type="evidence" value="ECO:0007669"/>
    <property type="project" value="TreeGrafter"/>
</dbReference>
<dbReference type="PANTHER" id="PTHR48079">
    <property type="entry name" value="PROTEIN YEEZ"/>
    <property type="match status" value="1"/>
</dbReference>
<dbReference type="InterPro" id="IPR036291">
    <property type="entry name" value="NAD(P)-bd_dom_sf"/>
</dbReference>
<evidence type="ECO:0000313" key="2">
    <source>
        <dbReference type="EMBL" id="MCF4122528.1"/>
    </source>
</evidence>
<gene>
    <name evidence="2" type="ORF">L1785_16240</name>
</gene>
<dbReference type="InterPro" id="IPR001509">
    <property type="entry name" value="Epimerase_deHydtase"/>
</dbReference>
<proteinExistence type="predicted"/>
<keyword evidence="3" id="KW-1185">Reference proteome</keyword>
<protein>
    <submittedName>
        <fullName evidence="2">NAD-dependent epimerase/dehydratase family protein</fullName>
    </submittedName>
</protein>
<dbReference type="Gene3D" id="3.40.50.720">
    <property type="entry name" value="NAD(P)-binding Rossmann-like Domain"/>
    <property type="match status" value="1"/>
</dbReference>
<dbReference type="RefSeq" id="WP_236090327.1">
    <property type="nucleotide sequence ID" value="NZ_JAKGSG010000044.1"/>
</dbReference>
<comment type="caution">
    <text evidence="2">The sequence shown here is derived from an EMBL/GenBank/DDBJ whole genome shotgun (WGS) entry which is preliminary data.</text>
</comment>